<feature type="region of interest" description="Disordered" evidence="5">
    <location>
        <begin position="1"/>
        <end position="38"/>
    </location>
</feature>
<dbReference type="EMBL" id="LBMM01007061">
    <property type="protein sequence ID" value="KMQ90074.1"/>
    <property type="molecule type" value="Genomic_DNA"/>
</dbReference>
<keyword evidence="3" id="KW-0653">Protein transport</keyword>
<evidence type="ECO:0000256" key="5">
    <source>
        <dbReference type="SAM" id="MobiDB-lite"/>
    </source>
</evidence>
<evidence type="ECO:0000313" key="8">
    <source>
        <dbReference type="Proteomes" id="UP000036403"/>
    </source>
</evidence>
<dbReference type="Pfam" id="PF05351">
    <property type="entry name" value="GMP_PDE_delta"/>
    <property type="match status" value="1"/>
</dbReference>
<dbReference type="Gene3D" id="2.70.50.40">
    <property type="entry name" value="GMP phosphodiesterase, delta subunit"/>
    <property type="match status" value="1"/>
</dbReference>
<gene>
    <name evidence="7" type="ORF">RF55_10207</name>
</gene>
<comment type="caution">
    <text evidence="7">The sequence shown here is derived from an EMBL/GenBank/DDBJ whole genome shotgun (WGS) entry which is preliminary data.</text>
</comment>
<dbReference type="InterPro" id="IPR051519">
    <property type="entry name" value="PDE6D_unc-119_myristoyl-bd"/>
</dbReference>
<keyword evidence="8" id="KW-1185">Reference proteome</keyword>
<evidence type="ECO:0000256" key="3">
    <source>
        <dbReference type="ARBA" id="ARBA00022927"/>
    </source>
</evidence>
<dbReference type="FunFam" id="2.70.50.40:FF:000003">
    <property type="entry name" value="UNC119 homologue, putative"/>
    <property type="match status" value="1"/>
</dbReference>
<organism evidence="7 8">
    <name type="scientific">Lasius niger</name>
    <name type="common">Black garden ant</name>
    <dbReference type="NCBI Taxonomy" id="67767"/>
    <lineage>
        <taxon>Eukaryota</taxon>
        <taxon>Metazoa</taxon>
        <taxon>Ecdysozoa</taxon>
        <taxon>Arthropoda</taxon>
        <taxon>Hexapoda</taxon>
        <taxon>Insecta</taxon>
        <taxon>Pterygota</taxon>
        <taxon>Neoptera</taxon>
        <taxon>Endopterygota</taxon>
        <taxon>Hymenoptera</taxon>
        <taxon>Apocrita</taxon>
        <taxon>Aculeata</taxon>
        <taxon>Formicoidea</taxon>
        <taxon>Formicidae</taxon>
        <taxon>Formicinae</taxon>
        <taxon>Lasius</taxon>
        <taxon>Lasius</taxon>
    </lineage>
</organism>
<evidence type="ECO:0000256" key="2">
    <source>
        <dbReference type="ARBA" id="ARBA00022448"/>
    </source>
</evidence>
<dbReference type="Proteomes" id="UP000036403">
    <property type="component" value="Unassembled WGS sequence"/>
</dbReference>
<proteinExistence type="inferred from homology"/>
<keyword evidence="2" id="KW-0813">Transport</keyword>
<dbReference type="PANTHER" id="PTHR12951:SF1">
    <property type="entry name" value="PROTEIN UNC-119 HOMOLOG"/>
    <property type="match status" value="1"/>
</dbReference>
<dbReference type="PANTHER" id="PTHR12951">
    <property type="entry name" value="RETINAL PROTEIN 4"/>
    <property type="match status" value="1"/>
</dbReference>
<dbReference type="GO" id="GO:0042953">
    <property type="term" value="P:lipoprotein transport"/>
    <property type="evidence" value="ECO:0007669"/>
    <property type="project" value="TreeGrafter"/>
</dbReference>
<dbReference type="AlphaFoldDB" id="A0A0J7KIK1"/>
<evidence type="ECO:0000256" key="1">
    <source>
        <dbReference type="ARBA" id="ARBA00008102"/>
    </source>
</evidence>
<keyword evidence="4" id="KW-0446">Lipid-binding</keyword>
<evidence type="ECO:0000256" key="4">
    <source>
        <dbReference type="ARBA" id="ARBA00023121"/>
    </source>
</evidence>
<feature type="domain" description="GMP phosphodiesterase delta subunit" evidence="6">
    <location>
        <begin position="93"/>
        <end position="257"/>
    </location>
</feature>
<protein>
    <submittedName>
        <fullName evidence="7">Unc-119-like protein</fullName>
    </submittedName>
</protein>
<feature type="compositionally biased region" description="Polar residues" evidence="5">
    <location>
        <begin position="10"/>
        <end position="22"/>
    </location>
</feature>
<dbReference type="InterPro" id="IPR008015">
    <property type="entry name" value="PDED_dom"/>
</dbReference>
<comment type="similarity">
    <text evidence="1">Belongs to the PDE6D/unc-119 family.</text>
</comment>
<dbReference type="PaxDb" id="67767-A0A0J7KIK1"/>
<dbReference type="GO" id="GO:0007399">
    <property type="term" value="P:nervous system development"/>
    <property type="evidence" value="ECO:0007669"/>
    <property type="project" value="TreeGrafter"/>
</dbReference>
<dbReference type="GO" id="GO:0005929">
    <property type="term" value="C:cilium"/>
    <property type="evidence" value="ECO:0007669"/>
    <property type="project" value="TreeGrafter"/>
</dbReference>
<dbReference type="STRING" id="67767.A0A0J7KIK1"/>
<sequence length="266" mass="30381">MSVDSENKSNEAIASYTSSTVEPKNAVSDGDVTDGPVTPEMVLRLPTITDSTTDLFPFTIKYLSLTPPQISCTRMNYFSHTDNCFSEYLCSPEANIYDIDFTRFQIRDLETGAVLFEITKPPASECDTHQEPEPDCEELGSEDTNTGRFVRYQFTPQFLKLKTVGATIEFLVGPKPINNFRMIERHFFRDRLLKTFDFQFGFCIPNSKNTCEHIYEFPTLPVDLVSEMIANPFETRSDSFYFVDNQLVMHNKADYAYNGGHTHDIL</sequence>
<dbReference type="GO" id="GO:0060271">
    <property type="term" value="P:cilium assembly"/>
    <property type="evidence" value="ECO:0007669"/>
    <property type="project" value="TreeGrafter"/>
</dbReference>
<dbReference type="GO" id="GO:0008289">
    <property type="term" value="F:lipid binding"/>
    <property type="evidence" value="ECO:0007669"/>
    <property type="project" value="UniProtKB-KW"/>
</dbReference>
<dbReference type="InterPro" id="IPR014756">
    <property type="entry name" value="Ig_E-set"/>
</dbReference>
<dbReference type="SUPFAM" id="SSF81296">
    <property type="entry name" value="E set domains"/>
    <property type="match status" value="1"/>
</dbReference>
<evidence type="ECO:0000259" key="6">
    <source>
        <dbReference type="Pfam" id="PF05351"/>
    </source>
</evidence>
<accession>A0A0J7KIK1</accession>
<dbReference type="OrthoDB" id="10248777at2759"/>
<name>A0A0J7KIK1_LASNI</name>
<reference evidence="7 8" key="1">
    <citation type="submission" date="2015-04" db="EMBL/GenBank/DDBJ databases">
        <title>Lasius niger genome sequencing.</title>
        <authorList>
            <person name="Konorov E.A."/>
            <person name="Nikitin M.A."/>
            <person name="Kirill M.V."/>
            <person name="Chang P."/>
        </authorList>
    </citation>
    <scope>NUCLEOTIDE SEQUENCE [LARGE SCALE GENOMIC DNA]</scope>
    <source>
        <tissue evidence="7">Whole</tissue>
    </source>
</reference>
<dbReference type="InterPro" id="IPR037036">
    <property type="entry name" value="PDED_dom_sf"/>
</dbReference>
<evidence type="ECO:0000313" key="7">
    <source>
        <dbReference type="EMBL" id="KMQ90074.1"/>
    </source>
</evidence>